<organism evidence="3 4">
    <name type="scientific">Sphingomonas sanxanigenens</name>
    <dbReference type="NCBI Taxonomy" id="397260"/>
    <lineage>
        <taxon>Bacteria</taxon>
        <taxon>Pseudomonadati</taxon>
        <taxon>Pseudomonadota</taxon>
        <taxon>Alphaproteobacteria</taxon>
        <taxon>Sphingomonadales</taxon>
        <taxon>Sphingomonadaceae</taxon>
        <taxon>Sphingomonas</taxon>
    </lineage>
</organism>
<feature type="signal peptide" evidence="1">
    <location>
        <begin position="1"/>
        <end position="24"/>
    </location>
</feature>
<dbReference type="SMART" id="SM00867">
    <property type="entry name" value="YceI"/>
    <property type="match status" value="1"/>
</dbReference>
<evidence type="ECO:0000313" key="4">
    <source>
        <dbReference type="Proteomes" id="UP000249066"/>
    </source>
</evidence>
<dbReference type="Proteomes" id="UP000249066">
    <property type="component" value="Unassembled WGS sequence"/>
</dbReference>
<evidence type="ECO:0000259" key="2">
    <source>
        <dbReference type="SMART" id="SM00867"/>
    </source>
</evidence>
<evidence type="ECO:0000256" key="1">
    <source>
        <dbReference type="SAM" id="SignalP"/>
    </source>
</evidence>
<feature type="chain" id="PRO_5016039631" description="Lipid/polyisoprenoid-binding YceI-like domain-containing protein" evidence="1">
    <location>
        <begin position="25"/>
        <end position="210"/>
    </location>
</feature>
<accession>A0A2W5A4B2</accession>
<dbReference type="AlphaFoldDB" id="A0A2W5A4B2"/>
<sequence>MILFNLRTRAAIIAALAFAAPALAQPIPTVAAQPGQATTPVAAGTYQVDPMHTQVAWEVNHMGFTMLEGMFPVSAGALTIDPANLKAAKVSVTMQIDQLVVTAAPFANHLKSAEIFDAANNPTATFVSTSVTPTGKGKATIAGTLTIKGVAKPVTLQATFMGAGENPVAKQANIGFSATGTIKRSDFGLGLYAPLVSDTVALHINAAFAK</sequence>
<keyword evidence="1" id="KW-0732">Signal</keyword>
<dbReference type="PANTHER" id="PTHR34406:SF1">
    <property type="entry name" value="PROTEIN YCEI"/>
    <property type="match status" value="1"/>
</dbReference>
<dbReference type="InterPro" id="IPR036761">
    <property type="entry name" value="TTHA0802/YceI-like_sf"/>
</dbReference>
<dbReference type="SUPFAM" id="SSF101874">
    <property type="entry name" value="YceI-like"/>
    <property type="match status" value="1"/>
</dbReference>
<reference evidence="3 4" key="1">
    <citation type="submission" date="2017-08" db="EMBL/GenBank/DDBJ databases">
        <title>Infants hospitalized years apart are colonized by the same room-sourced microbial strains.</title>
        <authorList>
            <person name="Brooks B."/>
            <person name="Olm M.R."/>
            <person name="Firek B.A."/>
            <person name="Baker R."/>
            <person name="Thomas B.C."/>
            <person name="Morowitz M.J."/>
            <person name="Banfield J.F."/>
        </authorList>
    </citation>
    <scope>NUCLEOTIDE SEQUENCE [LARGE SCALE GENOMIC DNA]</scope>
    <source>
        <strain evidence="3">S2_018_000_R2_101</strain>
    </source>
</reference>
<protein>
    <recommendedName>
        <fullName evidence="2">Lipid/polyisoprenoid-binding YceI-like domain-containing protein</fullName>
    </recommendedName>
</protein>
<dbReference type="Pfam" id="PF04264">
    <property type="entry name" value="YceI"/>
    <property type="match status" value="1"/>
</dbReference>
<comment type="caution">
    <text evidence="3">The sequence shown here is derived from an EMBL/GenBank/DDBJ whole genome shotgun (WGS) entry which is preliminary data.</text>
</comment>
<feature type="domain" description="Lipid/polyisoprenoid-binding YceI-like" evidence="2">
    <location>
        <begin position="45"/>
        <end position="209"/>
    </location>
</feature>
<evidence type="ECO:0000313" key="3">
    <source>
        <dbReference type="EMBL" id="PZO88147.1"/>
    </source>
</evidence>
<name>A0A2W5A4B2_9SPHN</name>
<dbReference type="InterPro" id="IPR007372">
    <property type="entry name" value="Lipid/polyisoprenoid-bd_YceI"/>
</dbReference>
<dbReference type="PANTHER" id="PTHR34406">
    <property type="entry name" value="PROTEIN YCEI"/>
    <property type="match status" value="1"/>
</dbReference>
<dbReference type="Gene3D" id="2.40.128.110">
    <property type="entry name" value="Lipid/polyisoprenoid-binding, YceI-like"/>
    <property type="match status" value="1"/>
</dbReference>
<gene>
    <name evidence="3" type="ORF">DI623_13250</name>
</gene>
<dbReference type="EMBL" id="QFNN01000100">
    <property type="protein sequence ID" value="PZO88147.1"/>
    <property type="molecule type" value="Genomic_DNA"/>
</dbReference>
<proteinExistence type="predicted"/>